<dbReference type="Gene3D" id="3.90.950.10">
    <property type="match status" value="1"/>
</dbReference>
<name>A0A9N9T2B5_DIABA</name>
<dbReference type="SUPFAM" id="SSF52972">
    <property type="entry name" value="ITPase-like"/>
    <property type="match status" value="1"/>
</dbReference>
<proteinExistence type="inferred from homology"/>
<dbReference type="NCBIfam" id="TIGR00172">
    <property type="entry name" value="maf"/>
    <property type="match status" value="1"/>
</dbReference>
<evidence type="ECO:0000256" key="2">
    <source>
        <dbReference type="ARBA" id="ARBA00022801"/>
    </source>
</evidence>
<dbReference type="InterPro" id="IPR029001">
    <property type="entry name" value="ITPase-like_fam"/>
</dbReference>
<dbReference type="PANTHER" id="PTHR43213">
    <property type="entry name" value="BIFUNCTIONAL DTTP/UTP PYROPHOSPHATASE/METHYLTRANSFERASE PROTEIN-RELATED"/>
    <property type="match status" value="1"/>
</dbReference>
<evidence type="ECO:0000256" key="1">
    <source>
        <dbReference type="ARBA" id="ARBA00001968"/>
    </source>
</evidence>
<evidence type="ECO:0000313" key="3">
    <source>
        <dbReference type="EMBL" id="CAG9837083.1"/>
    </source>
</evidence>
<comment type="cofactor">
    <cofactor evidence="1">
        <name>a divalent metal cation</name>
        <dbReference type="ChEBI" id="CHEBI:60240"/>
    </cofactor>
</comment>
<dbReference type="Proteomes" id="UP001153709">
    <property type="component" value="Chromosome 7"/>
</dbReference>
<dbReference type="AlphaFoldDB" id="A0A9N9T2B5"/>
<reference evidence="3" key="1">
    <citation type="submission" date="2022-01" db="EMBL/GenBank/DDBJ databases">
        <authorList>
            <person name="King R."/>
        </authorList>
    </citation>
    <scope>NUCLEOTIDE SEQUENCE</scope>
</reference>
<evidence type="ECO:0000313" key="4">
    <source>
        <dbReference type="Proteomes" id="UP001153709"/>
    </source>
</evidence>
<keyword evidence="2" id="KW-0378">Hydrolase</keyword>
<dbReference type="GO" id="GO:0047429">
    <property type="term" value="F:nucleoside triphosphate diphosphatase activity"/>
    <property type="evidence" value="ECO:0007669"/>
    <property type="project" value="InterPro"/>
</dbReference>
<organism evidence="3 4">
    <name type="scientific">Diabrotica balteata</name>
    <name type="common">Banded cucumber beetle</name>
    <dbReference type="NCBI Taxonomy" id="107213"/>
    <lineage>
        <taxon>Eukaryota</taxon>
        <taxon>Metazoa</taxon>
        <taxon>Ecdysozoa</taxon>
        <taxon>Arthropoda</taxon>
        <taxon>Hexapoda</taxon>
        <taxon>Insecta</taxon>
        <taxon>Pterygota</taxon>
        <taxon>Neoptera</taxon>
        <taxon>Endopterygota</taxon>
        <taxon>Coleoptera</taxon>
        <taxon>Polyphaga</taxon>
        <taxon>Cucujiformia</taxon>
        <taxon>Chrysomeloidea</taxon>
        <taxon>Chrysomelidae</taxon>
        <taxon>Galerucinae</taxon>
        <taxon>Diabroticina</taxon>
        <taxon>Diabroticites</taxon>
        <taxon>Diabrotica</taxon>
    </lineage>
</organism>
<gene>
    <name evidence="3" type="ORF">DIABBA_LOCUS10104</name>
</gene>
<dbReference type="PANTHER" id="PTHR43213:SF5">
    <property type="entry name" value="BIFUNCTIONAL DTTP_UTP PYROPHOSPHATASE_METHYLTRANSFERASE PROTEIN-RELATED"/>
    <property type="match status" value="1"/>
</dbReference>
<sequence>MLEPFLSQLNEMRIVLASGSKQRATLLTSTKLKYEIIPSDYEENLNPKDHTFSEFVEKTATGKLLDVWEKLKNDTKKPDIIIGVDTMVTYNGRMYGKPKSRDDAIKTITDLTQSGIPNSVYTGVAIRYKSKIHTFTEVTTVYMLKLDLEEIVAYVDTGESKGKAGGYGIQGIASTFVTRIEGDCNNVIGLPLCRLASELKKIIANK</sequence>
<dbReference type="CDD" id="cd00555">
    <property type="entry name" value="Maf"/>
    <property type="match status" value="1"/>
</dbReference>
<accession>A0A9N9T2B5</accession>
<dbReference type="Pfam" id="PF02545">
    <property type="entry name" value="Maf"/>
    <property type="match status" value="1"/>
</dbReference>
<dbReference type="HAMAP" id="MF_00528">
    <property type="entry name" value="Maf"/>
    <property type="match status" value="1"/>
</dbReference>
<dbReference type="EMBL" id="OU898282">
    <property type="protein sequence ID" value="CAG9837083.1"/>
    <property type="molecule type" value="Genomic_DNA"/>
</dbReference>
<dbReference type="OrthoDB" id="10267058at2759"/>
<protein>
    <submittedName>
        <fullName evidence="3">Uncharacterized protein</fullName>
    </submittedName>
</protein>
<dbReference type="PIRSF" id="PIRSF006305">
    <property type="entry name" value="Maf"/>
    <property type="match status" value="1"/>
</dbReference>
<keyword evidence="4" id="KW-1185">Reference proteome</keyword>
<dbReference type="InterPro" id="IPR003697">
    <property type="entry name" value="Maf-like"/>
</dbReference>